<comment type="catalytic activity">
    <reaction evidence="3">
        <text>D-mannitol 1-phosphate + NAD(+) = beta-D-fructose 6-phosphate + NADH + H(+)</text>
        <dbReference type="Rhea" id="RHEA:19661"/>
        <dbReference type="ChEBI" id="CHEBI:15378"/>
        <dbReference type="ChEBI" id="CHEBI:57540"/>
        <dbReference type="ChEBI" id="CHEBI:57634"/>
        <dbReference type="ChEBI" id="CHEBI:57945"/>
        <dbReference type="ChEBI" id="CHEBI:61381"/>
        <dbReference type="EC" id="1.1.1.17"/>
    </reaction>
</comment>
<evidence type="ECO:0000256" key="1">
    <source>
        <dbReference type="ARBA" id="ARBA00023002"/>
    </source>
</evidence>
<dbReference type="PANTHER" id="PTHR30524">
    <property type="entry name" value="MANNITOL-1-PHOSPHATE 5-DEHYDROGENASE"/>
    <property type="match status" value="1"/>
</dbReference>
<dbReference type="InterPro" id="IPR013118">
    <property type="entry name" value="Mannitol_DH_C"/>
</dbReference>
<protein>
    <submittedName>
        <fullName evidence="6">Mannitol-1-phosphate 5-dehydrogenase</fullName>
    </submittedName>
</protein>
<dbReference type="InterPro" id="IPR013131">
    <property type="entry name" value="Mannitol_DH_N"/>
</dbReference>
<dbReference type="SUPFAM" id="SSF48179">
    <property type="entry name" value="6-phosphogluconate dehydrogenase C-terminal domain-like"/>
    <property type="match status" value="1"/>
</dbReference>
<sequence length="384" mass="43255">MKNVLIVGAGRLGKGFVGETFFNAGWNITFLDNDPQVIDELNKEGHFDVRVHTTDDVFMNKIDGYKAFVTDKDYSVMDSFLAADLLMLPLYPEDFEESAKYLAKCFDKQYEVDPEGKKTLICLTNKNHIIDQITAYFRDNLGSEEAKNWFDKNVVVRDSIVRRSTDAETTYSTDLVTTAVAALIIQGPVYSDFSDVKWLDVRENVEMLKDIKVFTINGPHAATAYYGYLKGYDDIVTAQADPAVAALIKAVHDATVHAVLFEYPVTREEIRELEYLPKAKNEMPDAIYRVAYDPIRKVGPQDRFMGVIRLCQKYGIDYDGIAKALACAFAYSEPADESAVTIQKNIAKDGVRATVAKYVDRASDDEVVDKIVEAYQKLQEEKAK</sequence>
<dbReference type="Pfam" id="PF08125">
    <property type="entry name" value="Mannitol_dh_C"/>
    <property type="match status" value="1"/>
</dbReference>
<dbReference type="SUPFAM" id="SSF51735">
    <property type="entry name" value="NAD(P)-binding Rossmann-fold domains"/>
    <property type="match status" value="1"/>
</dbReference>
<dbReference type="RefSeq" id="WP_207702412.1">
    <property type="nucleotide sequence ID" value="NZ_JAFREL020000001.1"/>
</dbReference>
<evidence type="ECO:0000259" key="4">
    <source>
        <dbReference type="Pfam" id="PF01232"/>
    </source>
</evidence>
<gene>
    <name evidence="6" type="ORF">JZO67_001366</name>
</gene>
<dbReference type="PANTHER" id="PTHR30524:SF0">
    <property type="entry name" value="ALTRONATE OXIDOREDUCTASE-RELATED"/>
    <property type="match status" value="1"/>
</dbReference>
<comment type="caution">
    <text evidence="6">The sequence shown here is derived from an EMBL/GenBank/DDBJ whole genome shotgun (WGS) entry which is preliminary data.</text>
</comment>
<evidence type="ECO:0000256" key="2">
    <source>
        <dbReference type="ARBA" id="ARBA00023027"/>
    </source>
</evidence>
<name>A0ABV0EN58_9ENTE</name>
<evidence type="ECO:0000313" key="6">
    <source>
        <dbReference type="EMBL" id="MEO1769415.1"/>
    </source>
</evidence>
<keyword evidence="1" id="KW-0560">Oxidoreductase</keyword>
<proteinExistence type="predicted"/>
<accession>A0ABV0EN58</accession>
<organism evidence="6 7">
    <name type="scientific">Candidatus Enterococcus ferrettii</name>
    <dbReference type="NCBI Taxonomy" id="2815324"/>
    <lineage>
        <taxon>Bacteria</taxon>
        <taxon>Bacillati</taxon>
        <taxon>Bacillota</taxon>
        <taxon>Bacilli</taxon>
        <taxon>Lactobacillales</taxon>
        <taxon>Enterococcaceae</taxon>
        <taxon>Enterococcus</taxon>
    </lineage>
</organism>
<dbReference type="InterPro" id="IPR008927">
    <property type="entry name" value="6-PGluconate_DH-like_C_sf"/>
</dbReference>
<keyword evidence="7" id="KW-1185">Reference proteome</keyword>
<dbReference type="InterPro" id="IPR013328">
    <property type="entry name" value="6PGD_dom2"/>
</dbReference>
<evidence type="ECO:0000259" key="5">
    <source>
        <dbReference type="Pfam" id="PF08125"/>
    </source>
</evidence>
<dbReference type="InterPro" id="IPR036291">
    <property type="entry name" value="NAD(P)-bd_dom_sf"/>
</dbReference>
<dbReference type="Proteomes" id="UP000664357">
    <property type="component" value="Unassembled WGS sequence"/>
</dbReference>
<keyword evidence="2" id="KW-0520">NAD</keyword>
<evidence type="ECO:0000256" key="3">
    <source>
        <dbReference type="ARBA" id="ARBA00048615"/>
    </source>
</evidence>
<reference evidence="6 7" key="1">
    <citation type="submission" date="2021-03" db="EMBL/GenBank/DDBJ databases">
        <authorList>
            <person name="Gilmore M.S."/>
            <person name="Schwartzman J."/>
            <person name="Van Tyne D."/>
            <person name="Martin M."/>
            <person name="Earl A.M."/>
            <person name="Manson A.L."/>
            <person name="Straub T."/>
            <person name="Salamzade R."/>
            <person name="Saavedra J."/>
            <person name="Lebreton F."/>
            <person name="Prichula J."/>
            <person name="Schaufler K."/>
            <person name="Gaca A."/>
            <person name="Sgardioli B."/>
            <person name="Wagenaar J."/>
            <person name="Strong T."/>
        </authorList>
    </citation>
    <scope>NUCLEOTIDE SEQUENCE [LARGE SCALE GENOMIC DNA]</scope>
    <source>
        <strain evidence="6 7">665A</strain>
    </source>
</reference>
<feature type="domain" description="Mannitol dehydrogenase N-terminal" evidence="4">
    <location>
        <begin position="3"/>
        <end position="167"/>
    </location>
</feature>
<reference evidence="6 7" key="2">
    <citation type="submission" date="2024-02" db="EMBL/GenBank/DDBJ databases">
        <title>The Genome Sequence of Enterococcus sp. DIV0159.</title>
        <authorList>
            <person name="Earl A."/>
            <person name="Manson A."/>
            <person name="Gilmore M."/>
            <person name="Sanders J."/>
            <person name="Shea T."/>
            <person name="Howe W."/>
            <person name="Livny J."/>
            <person name="Cuomo C."/>
            <person name="Neafsey D."/>
            <person name="Birren B."/>
        </authorList>
    </citation>
    <scope>NUCLEOTIDE SEQUENCE [LARGE SCALE GENOMIC DNA]</scope>
    <source>
        <strain evidence="6 7">665A</strain>
    </source>
</reference>
<dbReference type="Gene3D" id="1.10.1040.10">
    <property type="entry name" value="N-(1-d-carboxylethyl)-l-norvaline Dehydrogenase, domain 2"/>
    <property type="match status" value="1"/>
</dbReference>
<feature type="domain" description="Mannitol dehydrogenase C-terminal" evidence="5">
    <location>
        <begin position="205"/>
        <end position="378"/>
    </location>
</feature>
<evidence type="ECO:0000313" key="7">
    <source>
        <dbReference type="Proteomes" id="UP000664357"/>
    </source>
</evidence>
<dbReference type="Pfam" id="PF01232">
    <property type="entry name" value="Mannitol_dh"/>
    <property type="match status" value="1"/>
</dbReference>
<dbReference type="Gene3D" id="3.40.50.720">
    <property type="entry name" value="NAD(P)-binding Rossmann-like Domain"/>
    <property type="match status" value="1"/>
</dbReference>
<dbReference type="EMBL" id="JAFREL020000001">
    <property type="protein sequence ID" value="MEO1769415.1"/>
    <property type="molecule type" value="Genomic_DNA"/>
</dbReference>